<reference evidence="3 4" key="1">
    <citation type="submission" date="2023-03" db="EMBL/GenBank/DDBJ databases">
        <title>WGS of Gossypium arboreum.</title>
        <authorList>
            <person name="Yu D."/>
        </authorList>
    </citation>
    <scope>NUCLEOTIDE SEQUENCE [LARGE SCALE GENOMIC DNA]</scope>
    <source>
        <tissue evidence="3">Leaf</tissue>
    </source>
</reference>
<organism evidence="3 4">
    <name type="scientific">Gossypium arboreum</name>
    <name type="common">Tree cotton</name>
    <name type="synonym">Gossypium nanking</name>
    <dbReference type="NCBI Taxonomy" id="29729"/>
    <lineage>
        <taxon>Eukaryota</taxon>
        <taxon>Viridiplantae</taxon>
        <taxon>Streptophyta</taxon>
        <taxon>Embryophyta</taxon>
        <taxon>Tracheophyta</taxon>
        <taxon>Spermatophyta</taxon>
        <taxon>Magnoliopsida</taxon>
        <taxon>eudicotyledons</taxon>
        <taxon>Gunneridae</taxon>
        <taxon>Pentapetalae</taxon>
        <taxon>rosids</taxon>
        <taxon>malvids</taxon>
        <taxon>Malvales</taxon>
        <taxon>Malvaceae</taxon>
        <taxon>Malvoideae</taxon>
        <taxon>Gossypium</taxon>
    </lineage>
</organism>
<dbReference type="InterPro" id="IPR001878">
    <property type="entry name" value="Znf_CCHC"/>
</dbReference>
<accession>A0ABR0QN64</accession>
<keyword evidence="1" id="KW-0862">Zinc</keyword>
<keyword evidence="4" id="KW-1185">Reference proteome</keyword>
<dbReference type="Proteomes" id="UP001358586">
    <property type="component" value="Chromosome 3"/>
</dbReference>
<protein>
    <recommendedName>
        <fullName evidence="2">CCHC-type domain-containing protein</fullName>
    </recommendedName>
</protein>
<evidence type="ECO:0000259" key="2">
    <source>
        <dbReference type="PROSITE" id="PS50158"/>
    </source>
</evidence>
<evidence type="ECO:0000256" key="1">
    <source>
        <dbReference type="PROSITE-ProRule" id="PRU00047"/>
    </source>
</evidence>
<dbReference type="Pfam" id="PF14392">
    <property type="entry name" value="zf-CCHC_4"/>
    <property type="match status" value="1"/>
</dbReference>
<keyword evidence="1" id="KW-0479">Metal-binding</keyword>
<dbReference type="EMBL" id="JARKNE010000003">
    <property type="protein sequence ID" value="KAK5840744.1"/>
    <property type="molecule type" value="Genomic_DNA"/>
</dbReference>
<evidence type="ECO:0000313" key="3">
    <source>
        <dbReference type="EMBL" id="KAK5840744.1"/>
    </source>
</evidence>
<feature type="domain" description="CCHC-type" evidence="2">
    <location>
        <begin position="20"/>
        <end position="33"/>
    </location>
</feature>
<keyword evidence="1" id="KW-0863">Zinc-finger</keyword>
<name>A0ABR0QN64_GOSAR</name>
<dbReference type="PROSITE" id="PS50158">
    <property type="entry name" value="ZF_CCHC"/>
    <property type="match status" value="1"/>
</dbReference>
<comment type="caution">
    <text evidence="3">The sequence shown here is derived from an EMBL/GenBank/DDBJ whole genome shotgun (WGS) entry which is preliminary data.</text>
</comment>
<gene>
    <name evidence="3" type="ORF">PVK06_009647</name>
</gene>
<evidence type="ECO:0000313" key="4">
    <source>
        <dbReference type="Proteomes" id="UP001358586"/>
    </source>
</evidence>
<sequence length="170" mass="19415">MGAQESRWLPFKYESLPNFCFGCGNLGHGIKECNVTKNEVREIAEDQLPYSLVLKVESNLLRKETMQMGIVSSDRVVATMGNTAIASTLAEKEGAEAYSRGKWFMRMDLFSMAGGSADYFEKLLENHIDVIVEVEGEKGEWCFTGFYGLYFASNRRDSWEVLRRLGYRYE</sequence>
<dbReference type="InterPro" id="IPR025836">
    <property type="entry name" value="Zn_knuckle_CX2CX4HX4C"/>
</dbReference>
<proteinExistence type="predicted"/>